<protein>
    <recommendedName>
        <fullName evidence="6">PHD-type domain-containing protein</fullName>
    </recommendedName>
</protein>
<accession>D8M2M7</accession>
<feature type="coiled-coil region" evidence="4">
    <location>
        <begin position="205"/>
        <end position="232"/>
    </location>
</feature>
<feature type="region of interest" description="Disordered" evidence="5">
    <location>
        <begin position="244"/>
        <end position="266"/>
    </location>
</feature>
<keyword evidence="3" id="KW-0862">Zinc</keyword>
<keyword evidence="8" id="KW-1185">Reference proteome</keyword>
<evidence type="ECO:0000256" key="5">
    <source>
        <dbReference type="SAM" id="MobiDB-lite"/>
    </source>
</evidence>
<sequence>MLFDLAGHKLHDQRQRSRHQPRGLRPLRKGTRGERRALPTSLLDLQRCITGRKQPASLLPVLQSPRSRQLLRSLGSSFVCLENCAAGLPSVVCGLCGREGGGMKLSVDGIWVHIACVTWNPSLLFQNIDTMQPCEIRPVLNAKGKQSCAVCGKTVGVPVKCCEPACSKYYHITCAQDAGCLLDAMATNEGVVFTLSCKTHASEKAEEGTGKEAIAEREMEELEEELKDIDWDEVQAFGEEFDASATKRNGERNESPAKRVNQMGNPHSRVCLNPSMALCPIHDACF</sequence>
<feature type="region of interest" description="Disordered" evidence="5">
    <location>
        <begin position="9"/>
        <end position="33"/>
    </location>
</feature>
<dbReference type="InterPro" id="IPR001965">
    <property type="entry name" value="Znf_PHD"/>
</dbReference>
<evidence type="ECO:0000259" key="6">
    <source>
        <dbReference type="PROSITE" id="PS51805"/>
    </source>
</evidence>
<dbReference type="Proteomes" id="UP000008312">
    <property type="component" value="Unassembled WGS sequence"/>
</dbReference>
<dbReference type="PANTHER" id="PTHR13793:SF107">
    <property type="entry name" value="BROMODOMAIN-CONTAINING PROTEIN HOMOLOG"/>
    <property type="match status" value="1"/>
</dbReference>
<dbReference type="CDD" id="cd15571">
    <property type="entry name" value="ePHD"/>
    <property type="match status" value="1"/>
</dbReference>
<gene>
    <name evidence="7" type="ORF">GSBLH_T00006438001</name>
</gene>
<evidence type="ECO:0000313" key="8">
    <source>
        <dbReference type="Proteomes" id="UP000008312"/>
    </source>
</evidence>
<dbReference type="AlphaFoldDB" id="D8M2M7"/>
<dbReference type="GO" id="GO:0006357">
    <property type="term" value="P:regulation of transcription by RNA polymerase II"/>
    <property type="evidence" value="ECO:0007669"/>
    <property type="project" value="TreeGrafter"/>
</dbReference>
<evidence type="ECO:0000256" key="4">
    <source>
        <dbReference type="SAM" id="Coils"/>
    </source>
</evidence>
<keyword evidence="1" id="KW-0479">Metal-binding</keyword>
<proteinExistence type="predicted"/>
<evidence type="ECO:0000313" key="7">
    <source>
        <dbReference type="EMBL" id="CBK22316.2"/>
    </source>
</evidence>
<dbReference type="PROSITE" id="PS51805">
    <property type="entry name" value="EPHD"/>
    <property type="match status" value="1"/>
</dbReference>
<dbReference type="RefSeq" id="XP_012896364.1">
    <property type="nucleotide sequence ID" value="XM_013040910.1"/>
</dbReference>
<dbReference type="PANTHER" id="PTHR13793">
    <property type="entry name" value="PHD FINGER PROTEINS"/>
    <property type="match status" value="1"/>
</dbReference>
<dbReference type="GeneID" id="24922562"/>
<keyword evidence="2" id="KW-0863">Zinc-finger</keyword>
<evidence type="ECO:0000256" key="1">
    <source>
        <dbReference type="ARBA" id="ARBA00022723"/>
    </source>
</evidence>
<dbReference type="InParanoid" id="D8M2M7"/>
<dbReference type="SMART" id="SM00249">
    <property type="entry name" value="PHD"/>
    <property type="match status" value="1"/>
</dbReference>
<feature type="compositionally biased region" description="Basic and acidic residues" evidence="5">
    <location>
        <begin position="248"/>
        <end position="257"/>
    </location>
</feature>
<dbReference type="EMBL" id="FN668649">
    <property type="protein sequence ID" value="CBK22316.2"/>
    <property type="molecule type" value="Genomic_DNA"/>
</dbReference>
<dbReference type="InterPro" id="IPR013083">
    <property type="entry name" value="Znf_RING/FYVE/PHD"/>
</dbReference>
<keyword evidence="4" id="KW-0175">Coiled coil</keyword>
<evidence type="ECO:0000256" key="2">
    <source>
        <dbReference type="ARBA" id="ARBA00022771"/>
    </source>
</evidence>
<reference evidence="7" key="1">
    <citation type="submission" date="2010-02" db="EMBL/GenBank/DDBJ databases">
        <title>Sequencing and annotation of the Blastocystis hominis genome.</title>
        <authorList>
            <person name="Wincker P."/>
        </authorList>
    </citation>
    <scope>NUCLEOTIDE SEQUENCE</scope>
    <source>
        <strain evidence="7">Singapore isolate B</strain>
    </source>
</reference>
<dbReference type="OrthoDB" id="308383at2759"/>
<organism evidence="7">
    <name type="scientific">Blastocystis hominis</name>
    <dbReference type="NCBI Taxonomy" id="12968"/>
    <lineage>
        <taxon>Eukaryota</taxon>
        <taxon>Sar</taxon>
        <taxon>Stramenopiles</taxon>
        <taxon>Bigyra</taxon>
        <taxon>Opalozoa</taxon>
        <taxon>Opalinata</taxon>
        <taxon>Blastocystidae</taxon>
        <taxon>Blastocystis</taxon>
    </lineage>
</organism>
<dbReference type="InterPro" id="IPR034732">
    <property type="entry name" value="EPHD"/>
</dbReference>
<dbReference type="InterPro" id="IPR050701">
    <property type="entry name" value="Histone_Mod_Regulator"/>
</dbReference>
<name>D8M2M7_BLAHO</name>
<feature type="domain" description="PHD-type" evidence="6">
    <location>
        <begin position="90"/>
        <end position="201"/>
    </location>
</feature>
<dbReference type="Pfam" id="PF13832">
    <property type="entry name" value="zf-HC5HC2H_2"/>
    <property type="match status" value="1"/>
</dbReference>
<dbReference type="GO" id="GO:0008270">
    <property type="term" value="F:zinc ion binding"/>
    <property type="evidence" value="ECO:0007669"/>
    <property type="project" value="UniProtKB-KW"/>
</dbReference>
<feature type="compositionally biased region" description="Basic residues" evidence="5">
    <location>
        <begin position="16"/>
        <end position="30"/>
    </location>
</feature>
<evidence type="ECO:0000256" key="3">
    <source>
        <dbReference type="ARBA" id="ARBA00022833"/>
    </source>
</evidence>
<dbReference type="Gene3D" id="3.30.40.10">
    <property type="entry name" value="Zinc/RING finger domain, C3HC4 (zinc finger)"/>
    <property type="match status" value="1"/>
</dbReference>